<dbReference type="Pfam" id="PF13692">
    <property type="entry name" value="Glyco_trans_1_4"/>
    <property type="match status" value="1"/>
</dbReference>
<dbReference type="SUPFAM" id="SSF53756">
    <property type="entry name" value="UDP-Glycosyltransferase/glycogen phosphorylase"/>
    <property type="match status" value="1"/>
</dbReference>
<sequence length="191" mass="19458">VVARLRAGLGLGDAPVAIYAGTLSETSHNVGLLLDAFALVHAAMPAARLLLVGTGPDGDALRARAAALGLNGAAHFLGYVPYESVPACFGLARCSADPVADDAVARGRSPLKIVESMAAGVPVVTGDVGDRAEMLGAHGGTIVAPGDARALADGLLAGLRSTPDMARVQAQAARFRWGQLAQTWLRAYARP</sequence>
<evidence type="ECO:0008006" key="3">
    <source>
        <dbReference type="Google" id="ProtNLM"/>
    </source>
</evidence>
<protein>
    <recommendedName>
        <fullName evidence="3">Glycosyl transferase family 1</fullName>
    </recommendedName>
</protein>
<dbReference type="Proteomes" id="UP000050509">
    <property type="component" value="Unassembled WGS sequence"/>
</dbReference>
<feature type="non-terminal residue" evidence="1">
    <location>
        <position position="1"/>
    </location>
</feature>
<dbReference type="PANTHER" id="PTHR12526:SF600">
    <property type="entry name" value="GLYCOSYL TRANSFERASE GROUP 1"/>
    <property type="match status" value="1"/>
</dbReference>
<evidence type="ECO:0000313" key="1">
    <source>
        <dbReference type="EMBL" id="KPV51132.1"/>
    </source>
</evidence>
<accession>A0A0P9DE22</accession>
<gene>
    <name evidence="1" type="ORF">SE17_22955</name>
</gene>
<comment type="caution">
    <text evidence="1">The sequence shown here is derived from an EMBL/GenBank/DDBJ whole genome shotgun (WGS) entry which is preliminary data.</text>
</comment>
<organism evidence="1 2">
    <name type="scientific">Kouleothrix aurantiaca</name>
    <dbReference type="NCBI Taxonomy" id="186479"/>
    <lineage>
        <taxon>Bacteria</taxon>
        <taxon>Bacillati</taxon>
        <taxon>Chloroflexota</taxon>
        <taxon>Chloroflexia</taxon>
        <taxon>Chloroflexales</taxon>
        <taxon>Roseiflexineae</taxon>
        <taxon>Roseiflexaceae</taxon>
        <taxon>Kouleothrix</taxon>
    </lineage>
</organism>
<name>A0A0P9DE22_9CHLR</name>
<dbReference type="EMBL" id="LJCR01001055">
    <property type="protein sequence ID" value="KPV51132.1"/>
    <property type="molecule type" value="Genomic_DNA"/>
</dbReference>
<dbReference type="PANTHER" id="PTHR12526">
    <property type="entry name" value="GLYCOSYLTRANSFERASE"/>
    <property type="match status" value="1"/>
</dbReference>
<keyword evidence="2" id="KW-1185">Reference proteome</keyword>
<reference evidence="1 2" key="1">
    <citation type="submission" date="2015-09" db="EMBL/GenBank/DDBJ databases">
        <title>Draft genome sequence of Kouleothrix aurantiaca JCM 19913.</title>
        <authorList>
            <person name="Hemp J."/>
        </authorList>
    </citation>
    <scope>NUCLEOTIDE SEQUENCE [LARGE SCALE GENOMIC DNA]</scope>
    <source>
        <strain evidence="1 2">COM-B</strain>
    </source>
</reference>
<dbReference type="AlphaFoldDB" id="A0A0P9DE22"/>
<evidence type="ECO:0000313" key="2">
    <source>
        <dbReference type="Proteomes" id="UP000050509"/>
    </source>
</evidence>
<proteinExistence type="predicted"/>
<dbReference type="Gene3D" id="3.40.50.2000">
    <property type="entry name" value="Glycogen Phosphorylase B"/>
    <property type="match status" value="1"/>
</dbReference>
<dbReference type="GO" id="GO:0016757">
    <property type="term" value="F:glycosyltransferase activity"/>
    <property type="evidence" value="ECO:0007669"/>
    <property type="project" value="TreeGrafter"/>
</dbReference>